<keyword evidence="3" id="KW-1185">Reference proteome</keyword>
<proteinExistence type="predicted"/>
<evidence type="ECO:0000256" key="1">
    <source>
        <dbReference type="SAM" id="MobiDB-lite"/>
    </source>
</evidence>
<dbReference type="Proteomes" id="UP000623467">
    <property type="component" value="Unassembled WGS sequence"/>
</dbReference>
<dbReference type="AlphaFoldDB" id="A0A8H7DIA0"/>
<reference evidence="2" key="1">
    <citation type="submission" date="2020-05" db="EMBL/GenBank/DDBJ databases">
        <title>Mycena genomes resolve the evolution of fungal bioluminescence.</title>
        <authorList>
            <person name="Tsai I.J."/>
        </authorList>
    </citation>
    <scope>NUCLEOTIDE SEQUENCE</scope>
    <source>
        <strain evidence="2">160909Yilan</strain>
    </source>
</reference>
<evidence type="ECO:0000313" key="3">
    <source>
        <dbReference type="Proteomes" id="UP000623467"/>
    </source>
</evidence>
<organism evidence="2 3">
    <name type="scientific">Mycena sanguinolenta</name>
    <dbReference type="NCBI Taxonomy" id="230812"/>
    <lineage>
        <taxon>Eukaryota</taxon>
        <taxon>Fungi</taxon>
        <taxon>Dikarya</taxon>
        <taxon>Basidiomycota</taxon>
        <taxon>Agaricomycotina</taxon>
        <taxon>Agaricomycetes</taxon>
        <taxon>Agaricomycetidae</taxon>
        <taxon>Agaricales</taxon>
        <taxon>Marasmiineae</taxon>
        <taxon>Mycenaceae</taxon>
        <taxon>Mycena</taxon>
    </lineage>
</organism>
<protein>
    <submittedName>
        <fullName evidence="2">Uncharacterized protein</fullName>
    </submittedName>
</protein>
<name>A0A8H7DIA0_9AGAR</name>
<feature type="compositionally biased region" description="Gly residues" evidence="1">
    <location>
        <begin position="278"/>
        <end position="294"/>
    </location>
</feature>
<feature type="compositionally biased region" description="Gly residues" evidence="1">
    <location>
        <begin position="309"/>
        <end position="331"/>
    </location>
</feature>
<comment type="caution">
    <text evidence="2">The sequence shown here is derived from an EMBL/GenBank/DDBJ whole genome shotgun (WGS) entry which is preliminary data.</text>
</comment>
<accession>A0A8H7DIA0</accession>
<evidence type="ECO:0000313" key="2">
    <source>
        <dbReference type="EMBL" id="KAF7373288.1"/>
    </source>
</evidence>
<gene>
    <name evidence="2" type="ORF">MSAN_00537800</name>
</gene>
<feature type="region of interest" description="Disordered" evidence="1">
    <location>
        <begin position="278"/>
        <end position="342"/>
    </location>
</feature>
<sequence>MICYLPLRDDLQSISDRLGHDPIISEALTRYDDRRGYNSVYGQYIPINATHKQHTFIRATYFLVLLFNGVLPHVSFEFNPSWARLMFRRFSQPFGKSSNGVESEQTVPQWQAQKNSQPGVASTNVLEEDCRLNPATATPSSIMGLLLEIMAQTSTDTNVLAHLAAPIEHVAPILTRMAKDDPNNNQGAIIQNLQTKLASMLEELKATAAKYPLGPSSNLKAYNTAQDLDKKIAEFITARNVATFFRELVDLKKSLESDHSESNATTVVGDITGGAGGAGSDGYIGGEGGEGGGPELDMDPDERWKIGNISGGTGGNGGNGVERGGKGGVGKGPVISLQRNRS</sequence>
<dbReference type="EMBL" id="JACAZH010000003">
    <property type="protein sequence ID" value="KAF7373288.1"/>
    <property type="molecule type" value="Genomic_DNA"/>
</dbReference>